<reference evidence="2 3" key="1">
    <citation type="submission" date="2015-07" db="EMBL/GenBank/DDBJ databases">
        <title>Emmonsia species relationships and genome sequence.</title>
        <authorList>
            <consortium name="The Broad Institute Genomics Platform"/>
            <person name="Cuomo C.A."/>
            <person name="Munoz J.F."/>
            <person name="Imamovic A."/>
            <person name="Priest M.E."/>
            <person name="Young S."/>
            <person name="Clay O.K."/>
            <person name="McEwen J.G."/>
        </authorList>
    </citation>
    <scope>NUCLEOTIDE SEQUENCE [LARGE SCALE GENOMIC DNA]</scope>
    <source>
        <strain evidence="2 3">UAMH 9510</strain>
    </source>
</reference>
<gene>
    <name evidence="2" type="ORF">AJ78_07179</name>
</gene>
<dbReference type="STRING" id="1447872.A0A1J9Q8C6"/>
<evidence type="ECO:0000313" key="2">
    <source>
        <dbReference type="EMBL" id="OJD12188.1"/>
    </source>
</evidence>
<name>A0A1J9Q8C6_9EURO</name>
<dbReference type="VEuPathDB" id="FungiDB:AJ78_07179"/>
<proteinExistence type="predicted"/>
<dbReference type="Proteomes" id="UP000182235">
    <property type="component" value="Unassembled WGS sequence"/>
</dbReference>
<feature type="region of interest" description="Disordered" evidence="1">
    <location>
        <begin position="133"/>
        <end position="158"/>
    </location>
</feature>
<accession>A0A1J9Q8C6</accession>
<evidence type="ECO:0000313" key="3">
    <source>
        <dbReference type="Proteomes" id="UP000182235"/>
    </source>
</evidence>
<protein>
    <submittedName>
        <fullName evidence="2">Uncharacterized protein</fullName>
    </submittedName>
</protein>
<organism evidence="2 3">
    <name type="scientific">Emergomyces pasteurianus Ep9510</name>
    <dbReference type="NCBI Taxonomy" id="1447872"/>
    <lineage>
        <taxon>Eukaryota</taxon>
        <taxon>Fungi</taxon>
        <taxon>Dikarya</taxon>
        <taxon>Ascomycota</taxon>
        <taxon>Pezizomycotina</taxon>
        <taxon>Eurotiomycetes</taxon>
        <taxon>Eurotiomycetidae</taxon>
        <taxon>Onygenales</taxon>
        <taxon>Ajellomycetaceae</taxon>
        <taxon>Emergomyces</taxon>
    </lineage>
</organism>
<dbReference type="OrthoDB" id="4190486at2759"/>
<dbReference type="EMBL" id="LGRN01000436">
    <property type="protein sequence ID" value="OJD12188.1"/>
    <property type="molecule type" value="Genomic_DNA"/>
</dbReference>
<keyword evidence="3" id="KW-1185">Reference proteome</keyword>
<evidence type="ECO:0000256" key="1">
    <source>
        <dbReference type="SAM" id="MobiDB-lite"/>
    </source>
</evidence>
<dbReference type="AlphaFoldDB" id="A0A1J9Q8C6"/>
<comment type="caution">
    <text evidence="2">The sequence shown here is derived from an EMBL/GenBank/DDBJ whole genome shotgun (WGS) entry which is preliminary data.</text>
</comment>
<sequence length="214" mass="24892">MADLNDIMDAKVVQLSSPKDWKLWYAYILHEAGYFRILYFVDVEKPDRIRGLEKPKMPEITRFTPEAKIKWEIEMTLWKVKMAEYEKVIKGAGKISGLILRTVSLYEMQHCPIGPEVDIKGIIRALEDHLSPTVSSPPARHTPDIYEPMRSSEEPRNREMVGSVVSYREEYQGCESRRTIQYKIDFTNANPLIDAKLGLKMYNSMKMSLNSSRW</sequence>